<dbReference type="GO" id="GO:0005840">
    <property type="term" value="C:ribosome"/>
    <property type="evidence" value="ECO:0007669"/>
    <property type="project" value="UniProtKB-KW"/>
</dbReference>
<dbReference type="NCBIfam" id="TIGR00062">
    <property type="entry name" value="L27"/>
    <property type="match status" value="1"/>
</dbReference>
<feature type="region of interest" description="Disordered" evidence="5">
    <location>
        <begin position="46"/>
        <end position="67"/>
    </location>
</feature>
<evidence type="ECO:0000313" key="6">
    <source>
        <dbReference type="EMBL" id="KAL0639507.1"/>
    </source>
</evidence>
<evidence type="ECO:0000313" key="7">
    <source>
        <dbReference type="Proteomes" id="UP001447188"/>
    </source>
</evidence>
<dbReference type="SUPFAM" id="SSF110324">
    <property type="entry name" value="Ribosomal L27 protein-like"/>
    <property type="match status" value="1"/>
</dbReference>
<proteinExistence type="inferred from homology"/>
<dbReference type="Proteomes" id="UP001447188">
    <property type="component" value="Unassembled WGS sequence"/>
</dbReference>
<keyword evidence="3" id="KW-0687">Ribonucleoprotein</keyword>
<keyword evidence="7" id="KW-1185">Reference proteome</keyword>
<dbReference type="PROSITE" id="PS00831">
    <property type="entry name" value="RIBOSOMAL_L27"/>
    <property type="match status" value="1"/>
</dbReference>
<dbReference type="PRINTS" id="PR00063">
    <property type="entry name" value="RIBOSOMALL27"/>
</dbReference>
<keyword evidence="6" id="KW-0560">Oxidoreductase</keyword>
<dbReference type="EMBL" id="JBBBZM010000010">
    <property type="protein sequence ID" value="KAL0639507.1"/>
    <property type="molecule type" value="Genomic_DNA"/>
</dbReference>
<keyword evidence="2 6" id="KW-0689">Ribosomal protein</keyword>
<feature type="region of interest" description="Disordered" evidence="5">
    <location>
        <begin position="198"/>
        <end position="221"/>
    </location>
</feature>
<comment type="caution">
    <text evidence="6">The sequence shown here is derived from an EMBL/GenBank/DDBJ whole genome shotgun (WGS) entry which is preliminary data.</text>
</comment>
<evidence type="ECO:0000256" key="2">
    <source>
        <dbReference type="ARBA" id="ARBA00022980"/>
    </source>
</evidence>
<dbReference type="PANTHER" id="PTHR15893">
    <property type="entry name" value="RIBOSOMAL PROTEIN L27"/>
    <property type="match status" value="1"/>
</dbReference>
<feature type="compositionally biased region" description="Basic and acidic residues" evidence="5">
    <location>
        <begin position="202"/>
        <end position="221"/>
    </location>
</feature>
<comment type="similarity">
    <text evidence="1">Belongs to the bacterial ribosomal protein bL27 family.</text>
</comment>
<evidence type="ECO:0000256" key="5">
    <source>
        <dbReference type="SAM" id="MobiDB-lite"/>
    </source>
</evidence>
<dbReference type="InterPro" id="IPR018261">
    <property type="entry name" value="Ribosomal_bL27_CS"/>
</dbReference>
<dbReference type="Gene3D" id="2.40.50.100">
    <property type="match status" value="1"/>
</dbReference>
<dbReference type="InterPro" id="IPR001684">
    <property type="entry name" value="Ribosomal_bL27"/>
</dbReference>
<dbReference type="GO" id="GO:0004449">
    <property type="term" value="F:isocitrate dehydrogenase (NAD+) activity"/>
    <property type="evidence" value="ECO:0007669"/>
    <property type="project" value="UniProtKB-EC"/>
</dbReference>
<accession>A0ABR3GUV5</accession>
<gene>
    <name evidence="6" type="primary">MRPL2</name>
    <name evidence="6" type="ORF">Q9L58_001333</name>
</gene>
<name>A0ABR3GUV5_9PEZI</name>
<protein>
    <recommendedName>
        <fullName evidence="4">Large ribosomal subunit protein bL27m</fullName>
    </recommendedName>
</protein>
<organism evidence="6 7">
    <name type="scientific">Discina gigas</name>
    <dbReference type="NCBI Taxonomy" id="1032678"/>
    <lineage>
        <taxon>Eukaryota</taxon>
        <taxon>Fungi</taxon>
        <taxon>Dikarya</taxon>
        <taxon>Ascomycota</taxon>
        <taxon>Pezizomycotina</taxon>
        <taxon>Pezizomycetes</taxon>
        <taxon>Pezizales</taxon>
        <taxon>Discinaceae</taxon>
        <taxon>Discina</taxon>
    </lineage>
</organism>
<dbReference type="PANTHER" id="PTHR15893:SF0">
    <property type="entry name" value="LARGE RIBOSOMAL SUBUNIT PROTEIN BL27M"/>
    <property type="match status" value="1"/>
</dbReference>
<dbReference type="Pfam" id="PF01016">
    <property type="entry name" value="Ribosomal_L27"/>
    <property type="match status" value="1"/>
</dbReference>
<evidence type="ECO:0000256" key="1">
    <source>
        <dbReference type="ARBA" id="ARBA00010797"/>
    </source>
</evidence>
<evidence type="ECO:0000256" key="4">
    <source>
        <dbReference type="ARBA" id="ARBA00035267"/>
    </source>
</evidence>
<reference evidence="6 7" key="1">
    <citation type="submission" date="2024-02" db="EMBL/GenBank/DDBJ databases">
        <title>Discinaceae phylogenomics.</title>
        <authorList>
            <person name="Dirks A.C."/>
            <person name="James T.Y."/>
        </authorList>
    </citation>
    <scope>NUCLEOTIDE SEQUENCE [LARGE SCALE GENOMIC DNA]</scope>
    <source>
        <strain evidence="6 7">ACD0624</strain>
    </source>
</reference>
<evidence type="ECO:0000256" key="3">
    <source>
        <dbReference type="ARBA" id="ARBA00023274"/>
    </source>
</evidence>
<sequence>MLLPRIVSKFRFASTVFEKSSSPLAVLPWIPLSKPSLLTHIRHATHKASKASNGAKDGPGKRLGAKKTTGEKVRVGMIIYRQRGTIWHPGENAGMGRDHTIFALQPGYVRYYKDLKNHPKRQFIGIALNPTQILPKPANAARTRRLGMIPVPLYERVRSTVEPGTPLTREESYKVSEGSYIPRPANWRIGKVMPKLVRKKVRSDSRRKSIRKKEIAIKKRK</sequence>